<dbReference type="EMBL" id="FPBD01000003">
    <property type="protein sequence ID" value="SFT84562.1"/>
    <property type="molecule type" value="Genomic_DNA"/>
</dbReference>
<dbReference type="Pfam" id="PF12706">
    <property type="entry name" value="Lactamase_B_2"/>
    <property type="match status" value="1"/>
</dbReference>
<keyword evidence="4" id="KW-1185">Reference proteome</keyword>
<organism evidence="3 4">
    <name type="scientific">Pseudovibrio denitrificans</name>
    <dbReference type="NCBI Taxonomy" id="258256"/>
    <lineage>
        <taxon>Bacteria</taxon>
        <taxon>Pseudomonadati</taxon>
        <taxon>Pseudomonadota</taxon>
        <taxon>Alphaproteobacteria</taxon>
        <taxon>Hyphomicrobiales</taxon>
        <taxon>Stappiaceae</taxon>
        <taxon>Pseudovibrio</taxon>
    </lineage>
</organism>
<dbReference type="GO" id="GO:0016787">
    <property type="term" value="F:hydrolase activity"/>
    <property type="evidence" value="ECO:0007669"/>
    <property type="project" value="UniProtKB-KW"/>
</dbReference>
<evidence type="ECO:0000313" key="4">
    <source>
        <dbReference type="Proteomes" id="UP000183371"/>
    </source>
</evidence>
<dbReference type="PANTHER" id="PTHR43546">
    <property type="entry name" value="UPF0173 METAL-DEPENDENT HYDROLASE MJ1163-RELATED"/>
    <property type="match status" value="1"/>
</dbReference>
<dbReference type="SUPFAM" id="SSF56281">
    <property type="entry name" value="Metallo-hydrolase/oxidoreductase"/>
    <property type="match status" value="1"/>
</dbReference>
<dbReference type="PANTHER" id="PTHR43546:SF9">
    <property type="entry name" value="L-ASCORBATE-6-PHOSPHATE LACTONASE ULAG-RELATED"/>
    <property type="match status" value="1"/>
</dbReference>
<evidence type="ECO:0000313" key="3">
    <source>
        <dbReference type="EMBL" id="SFT84562.1"/>
    </source>
</evidence>
<reference evidence="4" key="1">
    <citation type="submission" date="2016-10" db="EMBL/GenBank/DDBJ databases">
        <authorList>
            <person name="Varghese N."/>
            <person name="Submissions S."/>
        </authorList>
    </citation>
    <scope>NUCLEOTIDE SEQUENCE [LARGE SCALE GENOMIC DNA]</scope>
    <source>
        <strain evidence="4">DSM 17465</strain>
    </source>
</reference>
<gene>
    <name evidence="3" type="ORF">SAMN05444141_103843</name>
</gene>
<evidence type="ECO:0000256" key="1">
    <source>
        <dbReference type="ARBA" id="ARBA00022801"/>
    </source>
</evidence>
<dbReference type="AlphaFoldDB" id="A0A1I7BBW3"/>
<sequence length="266" mass="29291">MELHFLRNATLIIQHEQHKILVDPMLGKVGSLPSYSFIRHKSRRNPMVPLPDVAQDHLQGITAALVTHCQLGHSDHLDGAAKKFLLSQKIPVFCRLDDETFIGKRGIPTVPLKNEQRQPFFDGHITPIPTIHGYGWIARFMGPGVGYFLELPGAPTLYISGDTILTKDVRHCLKTLKPDIAVVAAGNASLDIGKDILMSLDEIMEFIRIAPGKVIANHLEAINHCPVTRPQLRELAQKAGLSEKLLIPADGETLSFSAEPAFAQAI</sequence>
<dbReference type="Gene3D" id="3.60.15.10">
    <property type="entry name" value="Ribonuclease Z/Hydroxyacylglutathione hydrolase-like"/>
    <property type="match status" value="1"/>
</dbReference>
<name>A0A1I7BBW3_9HYPH</name>
<evidence type="ECO:0000259" key="2">
    <source>
        <dbReference type="Pfam" id="PF12706"/>
    </source>
</evidence>
<feature type="domain" description="Metallo-beta-lactamase" evidence="2">
    <location>
        <begin position="18"/>
        <end position="210"/>
    </location>
</feature>
<protein>
    <submittedName>
        <fullName evidence="3">L-ascorbate metabolism protein UlaG, beta-lactamase superfamily</fullName>
    </submittedName>
</protein>
<dbReference type="InterPro" id="IPR050114">
    <property type="entry name" value="UPF0173_UPF0282_UlaG_hydrolase"/>
</dbReference>
<dbReference type="Proteomes" id="UP000183371">
    <property type="component" value="Unassembled WGS sequence"/>
</dbReference>
<keyword evidence="1" id="KW-0378">Hydrolase</keyword>
<dbReference type="InterPro" id="IPR036866">
    <property type="entry name" value="RibonucZ/Hydroxyglut_hydro"/>
</dbReference>
<proteinExistence type="predicted"/>
<dbReference type="InterPro" id="IPR001279">
    <property type="entry name" value="Metallo-B-lactamas"/>
</dbReference>
<dbReference type="RefSeq" id="WP_083416901.1">
    <property type="nucleotide sequence ID" value="NZ_FPBD01000003.1"/>
</dbReference>
<accession>A0A1I7BBW3</accession>